<keyword evidence="3" id="KW-0274">FAD</keyword>
<dbReference type="Proteomes" id="UP001586593">
    <property type="component" value="Unassembled WGS sequence"/>
</dbReference>
<name>A0ABR3XJ26_9PEZI</name>
<evidence type="ECO:0008006" key="7">
    <source>
        <dbReference type="Google" id="ProtNLM"/>
    </source>
</evidence>
<evidence type="ECO:0000256" key="3">
    <source>
        <dbReference type="ARBA" id="ARBA00022827"/>
    </source>
</evidence>
<sequence>MNRAGFDFRAFTSTYGDRAVPAAVNSEYHTALYCAENGLLFLYAMSPYARGLDAIIIGAGPAGIAMAYRLKHDLHFHDFLIFDKLDGIGGTWRANTYPGCGCDLKSHLYSFSFNPNPNWSKELCEQPEILQYMEDTVDKFDIRKHVHTSVECTGAKWHVETAKWEVFLKDLKSGVEYSRFASVLVSAVGAISFPRDVKFPGMEKFGGALFHTARWDHSVSYENKRVAVIGNGCSAAQVVPAVAQKAAFVKQYARSGQWFHERPNRQYSELEKFLFRWLPLWQRLLRLRIFLEADEETTAYFPTARGLRIRIQKENEARRYIQSKAPQKYWGYIIPKFPLGCKRRIFDPGYLDALSLPNVELLPEGIREITETGIVSASGVRDDFDIIVLATGFQVSEFLTPMHIVGADGRSLHQQWRECRGAQAYLGTYVHNFPNLAILFGPNTFPANNSALFACETQADYAVKSLFAPLLDRRADVIEVKQTAEDCTTNAIHKQLRNTVFSADCSNWYIGQFGRNAASWPGMARSFWASTWIPDWSAFNMVGGSRLWPLYTARRWLNTMTPLTKVVLVLSLVAAAPMDKAV</sequence>
<dbReference type="InterPro" id="IPR020946">
    <property type="entry name" value="Flavin_mOase-like"/>
</dbReference>
<dbReference type="EMBL" id="JAZHXJ010000088">
    <property type="protein sequence ID" value="KAL1875726.1"/>
    <property type="molecule type" value="Genomic_DNA"/>
</dbReference>
<reference evidence="5 6" key="1">
    <citation type="journal article" date="2024" name="Commun. Biol.">
        <title>Comparative genomic analysis of thermophilic fungi reveals convergent evolutionary adaptations and gene losses.</title>
        <authorList>
            <person name="Steindorff A.S."/>
            <person name="Aguilar-Pontes M.V."/>
            <person name="Robinson A.J."/>
            <person name="Andreopoulos B."/>
            <person name="LaButti K."/>
            <person name="Kuo A."/>
            <person name="Mondo S."/>
            <person name="Riley R."/>
            <person name="Otillar R."/>
            <person name="Haridas S."/>
            <person name="Lipzen A."/>
            <person name="Grimwood J."/>
            <person name="Schmutz J."/>
            <person name="Clum A."/>
            <person name="Reid I.D."/>
            <person name="Moisan M.C."/>
            <person name="Butler G."/>
            <person name="Nguyen T.T.M."/>
            <person name="Dewar K."/>
            <person name="Conant G."/>
            <person name="Drula E."/>
            <person name="Henrissat B."/>
            <person name="Hansel C."/>
            <person name="Singer S."/>
            <person name="Hutchinson M.I."/>
            <person name="de Vries R.P."/>
            <person name="Natvig D.O."/>
            <person name="Powell A.J."/>
            <person name="Tsang A."/>
            <person name="Grigoriev I.V."/>
        </authorList>
    </citation>
    <scope>NUCLEOTIDE SEQUENCE [LARGE SCALE GENOMIC DNA]</scope>
    <source>
        <strain evidence="5 6">ATCC 24622</strain>
    </source>
</reference>
<dbReference type="PANTHER" id="PTHR42877:SF5">
    <property type="entry name" value="L-ORNITHINE N(5)-MONOOXYGENASE-RELATED"/>
    <property type="match status" value="1"/>
</dbReference>
<comment type="caution">
    <text evidence="5">The sequence shown here is derived from an EMBL/GenBank/DDBJ whole genome shotgun (WGS) entry which is preliminary data.</text>
</comment>
<dbReference type="PANTHER" id="PTHR42877">
    <property type="entry name" value="L-ORNITHINE N(5)-MONOOXYGENASE-RELATED"/>
    <property type="match status" value="1"/>
</dbReference>
<dbReference type="Gene3D" id="3.50.50.60">
    <property type="entry name" value="FAD/NAD(P)-binding domain"/>
    <property type="match status" value="3"/>
</dbReference>
<dbReference type="PRINTS" id="PR00469">
    <property type="entry name" value="PNDRDTASEII"/>
</dbReference>
<dbReference type="InterPro" id="IPR051209">
    <property type="entry name" value="FAD-bind_Monooxygenase_sf"/>
</dbReference>
<organism evidence="5 6">
    <name type="scientific">Phialemonium thermophilum</name>
    <dbReference type="NCBI Taxonomy" id="223376"/>
    <lineage>
        <taxon>Eukaryota</taxon>
        <taxon>Fungi</taxon>
        <taxon>Dikarya</taxon>
        <taxon>Ascomycota</taxon>
        <taxon>Pezizomycotina</taxon>
        <taxon>Sordariomycetes</taxon>
        <taxon>Sordariomycetidae</taxon>
        <taxon>Cephalothecales</taxon>
        <taxon>Cephalothecaceae</taxon>
        <taxon>Phialemonium</taxon>
    </lineage>
</organism>
<keyword evidence="4" id="KW-0560">Oxidoreductase</keyword>
<dbReference type="InterPro" id="IPR036188">
    <property type="entry name" value="FAD/NAD-bd_sf"/>
</dbReference>
<evidence type="ECO:0000256" key="4">
    <source>
        <dbReference type="ARBA" id="ARBA00023002"/>
    </source>
</evidence>
<dbReference type="Pfam" id="PF00743">
    <property type="entry name" value="FMO-like"/>
    <property type="match status" value="1"/>
</dbReference>
<proteinExistence type="inferred from homology"/>
<accession>A0ABR3XJ26</accession>
<evidence type="ECO:0000256" key="1">
    <source>
        <dbReference type="ARBA" id="ARBA00010139"/>
    </source>
</evidence>
<keyword evidence="2" id="KW-0285">Flavoprotein</keyword>
<dbReference type="SUPFAM" id="SSF51905">
    <property type="entry name" value="FAD/NAD(P)-binding domain"/>
    <property type="match status" value="2"/>
</dbReference>
<gene>
    <name evidence="5" type="ORF">VTK73DRAFT_9915</name>
</gene>
<evidence type="ECO:0000313" key="6">
    <source>
        <dbReference type="Proteomes" id="UP001586593"/>
    </source>
</evidence>
<evidence type="ECO:0000313" key="5">
    <source>
        <dbReference type="EMBL" id="KAL1875726.1"/>
    </source>
</evidence>
<protein>
    <recommendedName>
        <fullName evidence="7">Monooxygenase</fullName>
    </recommendedName>
</protein>
<keyword evidence="6" id="KW-1185">Reference proteome</keyword>
<evidence type="ECO:0000256" key="2">
    <source>
        <dbReference type="ARBA" id="ARBA00022630"/>
    </source>
</evidence>
<comment type="similarity">
    <text evidence="1">Belongs to the FAD-binding monooxygenase family.</text>
</comment>